<evidence type="ECO:0000256" key="1">
    <source>
        <dbReference type="ARBA" id="ARBA00001946"/>
    </source>
</evidence>
<sequence length="249" mass="26856">MITPDRRGAAYQRLAGILRDRIACGSLPPGRRVPSEKDLHDEFGLARETVRRALAILRQEGLIEVRHGHGTFVVDAPPTAELTPGDSLTATAAITVTRASGRVETYPAGTRLTVGPRPRLDRPAVAAAVVVDAGHVLLIRRSVPEGPLSWQFPAGEIEPGEVATQAAAREAREETGVLVRPVRPLGRRVHPTTGRSMHYVLCDLIGGSAHPADPDEVAETAWCDRAALADRVPYPLFGPVQEHLDRVLD</sequence>
<protein>
    <submittedName>
        <fullName evidence="11">8-oxo-dGTP pyrophosphatase MutT (NUDIX family)/DNA-binding transcriptional regulator YhcF (GntR family)</fullName>
    </submittedName>
</protein>
<evidence type="ECO:0000256" key="6">
    <source>
        <dbReference type="ARBA" id="ARBA00023125"/>
    </source>
</evidence>
<dbReference type="InterPro" id="IPR000086">
    <property type="entry name" value="NUDIX_hydrolase_dom"/>
</dbReference>
<dbReference type="InterPro" id="IPR036390">
    <property type="entry name" value="WH_DNA-bd_sf"/>
</dbReference>
<dbReference type="Pfam" id="PF00392">
    <property type="entry name" value="GntR"/>
    <property type="match status" value="1"/>
</dbReference>
<dbReference type="GO" id="GO:0003677">
    <property type="term" value="F:DNA binding"/>
    <property type="evidence" value="ECO:0007669"/>
    <property type="project" value="UniProtKB-KW"/>
</dbReference>
<evidence type="ECO:0000256" key="3">
    <source>
        <dbReference type="ARBA" id="ARBA00022801"/>
    </source>
</evidence>
<keyword evidence="4" id="KW-0460">Magnesium</keyword>
<keyword evidence="5" id="KW-0805">Transcription regulation</keyword>
<accession>A0AAE4CSR5</accession>
<evidence type="ECO:0000313" key="12">
    <source>
        <dbReference type="Proteomes" id="UP001183629"/>
    </source>
</evidence>
<keyword evidence="3 8" id="KW-0378">Hydrolase</keyword>
<reference evidence="11 12" key="1">
    <citation type="submission" date="2023-07" db="EMBL/GenBank/DDBJ databases">
        <title>Sequencing the genomes of 1000 actinobacteria strains.</title>
        <authorList>
            <person name="Klenk H.-P."/>
        </authorList>
    </citation>
    <scope>NUCLEOTIDE SEQUENCE [LARGE SCALE GENOMIC DNA]</scope>
    <source>
        <strain evidence="11 12">DSM 44711</strain>
    </source>
</reference>
<dbReference type="RefSeq" id="WP_310414972.1">
    <property type="nucleotide sequence ID" value="NZ_JAVDYC010000001.1"/>
</dbReference>
<dbReference type="SUPFAM" id="SSF55811">
    <property type="entry name" value="Nudix"/>
    <property type="match status" value="1"/>
</dbReference>
<feature type="domain" description="HTH gntR-type" evidence="9">
    <location>
        <begin position="8"/>
        <end position="76"/>
    </location>
</feature>
<proteinExistence type="inferred from homology"/>
<dbReference type="GO" id="GO:0003700">
    <property type="term" value="F:DNA-binding transcription factor activity"/>
    <property type="evidence" value="ECO:0007669"/>
    <property type="project" value="InterPro"/>
</dbReference>
<dbReference type="EMBL" id="JAVDYC010000001">
    <property type="protein sequence ID" value="MDR7323305.1"/>
    <property type="molecule type" value="Genomic_DNA"/>
</dbReference>
<dbReference type="InterPro" id="IPR020084">
    <property type="entry name" value="NUDIX_hydrolase_CS"/>
</dbReference>
<keyword evidence="7" id="KW-0804">Transcription</keyword>
<evidence type="ECO:0000256" key="7">
    <source>
        <dbReference type="ARBA" id="ARBA00023163"/>
    </source>
</evidence>
<dbReference type="PRINTS" id="PR00035">
    <property type="entry name" value="HTHGNTR"/>
</dbReference>
<dbReference type="PRINTS" id="PR00502">
    <property type="entry name" value="NUDIXFAMILY"/>
</dbReference>
<dbReference type="PANTHER" id="PTHR43046">
    <property type="entry name" value="GDP-MANNOSE MANNOSYL HYDROLASE"/>
    <property type="match status" value="1"/>
</dbReference>
<dbReference type="PROSITE" id="PS00893">
    <property type="entry name" value="NUDIX_BOX"/>
    <property type="match status" value="1"/>
</dbReference>
<evidence type="ECO:0000256" key="5">
    <source>
        <dbReference type="ARBA" id="ARBA00023015"/>
    </source>
</evidence>
<evidence type="ECO:0000313" key="11">
    <source>
        <dbReference type="EMBL" id="MDR7323305.1"/>
    </source>
</evidence>
<name>A0AAE4CSR5_9ACTN</name>
<dbReference type="Gene3D" id="3.90.79.10">
    <property type="entry name" value="Nucleoside Triphosphate Pyrophosphohydrolase"/>
    <property type="match status" value="1"/>
</dbReference>
<evidence type="ECO:0000256" key="4">
    <source>
        <dbReference type="ARBA" id="ARBA00022842"/>
    </source>
</evidence>
<dbReference type="SUPFAM" id="SSF46785">
    <property type="entry name" value="Winged helix' DNA-binding domain"/>
    <property type="match status" value="1"/>
</dbReference>
<dbReference type="CDD" id="cd02883">
    <property type="entry name" value="NUDIX_Hydrolase"/>
    <property type="match status" value="1"/>
</dbReference>
<dbReference type="InterPro" id="IPR020476">
    <property type="entry name" value="Nudix_hydrolase"/>
</dbReference>
<gene>
    <name evidence="11" type="ORF">J2S44_003555</name>
</gene>
<dbReference type="AlphaFoldDB" id="A0AAE4CSR5"/>
<keyword evidence="6" id="KW-0238">DNA-binding</keyword>
<evidence type="ECO:0000259" key="10">
    <source>
        <dbReference type="PROSITE" id="PS51462"/>
    </source>
</evidence>
<dbReference type="SMART" id="SM00345">
    <property type="entry name" value="HTH_GNTR"/>
    <property type="match status" value="1"/>
</dbReference>
<comment type="cofactor">
    <cofactor evidence="1">
        <name>Mg(2+)</name>
        <dbReference type="ChEBI" id="CHEBI:18420"/>
    </cofactor>
</comment>
<evidence type="ECO:0000259" key="9">
    <source>
        <dbReference type="PROSITE" id="PS50949"/>
    </source>
</evidence>
<keyword evidence="12" id="KW-1185">Reference proteome</keyword>
<dbReference type="CDD" id="cd07377">
    <property type="entry name" value="WHTH_GntR"/>
    <property type="match status" value="1"/>
</dbReference>
<dbReference type="Pfam" id="PF00293">
    <property type="entry name" value="NUDIX"/>
    <property type="match status" value="1"/>
</dbReference>
<dbReference type="InterPro" id="IPR015797">
    <property type="entry name" value="NUDIX_hydrolase-like_dom_sf"/>
</dbReference>
<organism evidence="11 12">
    <name type="scientific">Catenuloplanes niger</name>
    <dbReference type="NCBI Taxonomy" id="587534"/>
    <lineage>
        <taxon>Bacteria</taxon>
        <taxon>Bacillati</taxon>
        <taxon>Actinomycetota</taxon>
        <taxon>Actinomycetes</taxon>
        <taxon>Micromonosporales</taxon>
        <taxon>Micromonosporaceae</taxon>
        <taxon>Catenuloplanes</taxon>
    </lineage>
</organism>
<evidence type="ECO:0000256" key="2">
    <source>
        <dbReference type="ARBA" id="ARBA00005582"/>
    </source>
</evidence>
<dbReference type="Gene3D" id="1.10.10.10">
    <property type="entry name" value="Winged helix-like DNA-binding domain superfamily/Winged helix DNA-binding domain"/>
    <property type="match status" value="1"/>
</dbReference>
<dbReference type="Proteomes" id="UP001183629">
    <property type="component" value="Unassembled WGS sequence"/>
</dbReference>
<dbReference type="InterPro" id="IPR000524">
    <property type="entry name" value="Tscrpt_reg_HTH_GntR"/>
</dbReference>
<dbReference type="GO" id="GO:0016787">
    <property type="term" value="F:hydrolase activity"/>
    <property type="evidence" value="ECO:0007669"/>
    <property type="project" value="UniProtKB-KW"/>
</dbReference>
<dbReference type="PROSITE" id="PS51462">
    <property type="entry name" value="NUDIX"/>
    <property type="match status" value="1"/>
</dbReference>
<comment type="similarity">
    <text evidence="2 8">Belongs to the Nudix hydrolase family.</text>
</comment>
<evidence type="ECO:0000256" key="8">
    <source>
        <dbReference type="RuleBase" id="RU003476"/>
    </source>
</evidence>
<comment type="caution">
    <text evidence="11">The sequence shown here is derived from an EMBL/GenBank/DDBJ whole genome shotgun (WGS) entry which is preliminary data.</text>
</comment>
<dbReference type="InterPro" id="IPR036388">
    <property type="entry name" value="WH-like_DNA-bd_sf"/>
</dbReference>
<dbReference type="PROSITE" id="PS50949">
    <property type="entry name" value="HTH_GNTR"/>
    <property type="match status" value="1"/>
</dbReference>
<dbReference type="PANTHER" id="PTHR43046:SF12">
    <property type="entry name" value="GDP-MANNOSE MANNOSYL HYDROLASE"/>
    <property type="match status" value="1"/>
</dbReference>
<feature type="domain" description="Nudix hydrolase" evidence="10">
    <location>
        <begin position="120"/>
        <end position="245"/>
    </location>
</feature>